<dbReference type="Proteomes" id="UP001234989">
    <property type="component" value="Chromosome 4"/>
</dbReference>
<organism evidence="2 3">
    <name type="scientific">Solanum verrucosum</name>
    <dbReference type="NCBI Taxonomy" id="315347"/>
    <lineage>
        <taxon>Eukaryota</taxon>
        <taxon>Viridiplantae</taxon>
        <taxon>Streptophyta</taxon>
        <taxon>Embryophyta</taxon>
        <taxon>Tracheophyta</taxon>
        <taxon>Spermatophyta</taxon>
        <taxon>Magnoliopsida</taxon>
        <taxon>eudicotyledons</taxon>
        <taxon>Gunneridae</taxon>
        <taxon>Pentapetalae</taxon>
        <taxon>asterids</taxon>
        <taxon>lamiids</taxon>
        <taxon>Solanales</taxon>
        <taxon>Solanaceae</taxon>
        <taxon>Solanoideae</taxon>
        <taxon>Solaneae</taxon>
        <taxon>Solanum</taxon>
    </lineage>
</organism>
<accession>A0AAF0TTU1</accession>
<feature type="compositionally biased region" description="Basic and acidic residues" evidence="1">
    <location>
        <begin position="111"/>
        <end position="122"/>
    </location>
</feature>
<evidence type="ECO:0008006" key="4">
    <source>
        <dbReference type="Google" id="ProtNLM"/>
    </source>
</evidence>
<reference evidence="2" key="1">
    <citation type="submission" date="2023-08" db="EMBL/GenBank/DDBJ databases">
        <title>A de novo genome assembly of Solanum verrucosum Schlechtendal, a Mexican diploid species geographically isolated from the other diploid A-genome species in potato relatives.</title>
        <authorList>
            <person name="Hosaka K."/>
        </authorList>
    </citation>
    <scope>NUCLEOTIDE SEQUENCE</scope>
    <source>
        <tissue evidence="2">Young leaves</tissue>
    </source>
</reference>
<protein>
    <recommendedName>
        <fullName evidence="4">DUF4283 domain-containing protein</fullName>
    </recommendedName>
</protein>
<evidence type="ECO:0000313" key="2">
    <source>
        <dbReference type="EMBL" id="WMV25915.1"/>
    </source>
</evidence>
<dbReference type="InterPro" id="IPR040256">
    <property type="entry name" value="At4g02000-like"/>
</dbReference>
<feature type="compositionally biased region" description="Polar residues" evidence="1">
    <location>
        <begin position="173"/>
        <end position="192"/>
    </location>
</feature>
<feature type="region of interest" description="Disordered" evidence="1">
    <location>
        <begin position="153"/>
        <end position="206"/>
    </location>
</feature>
<dbReference type="EMBL" id="CP133615">
    <property type="protein sequence ID" value="WMV25915.1"/>
    <property type="molecule type" value="Genomic_DNA"/>
</dbReference>
<feature type="non-terminal residue" evidence="2">
    <location>
        <position position="255"/>
    </location>
</feature>
<keyword evidence="3" id="KW-1185">Reference proteome</keyword>
<evidence type="ECO:0000313" key="3">
    <source>
        <dbReference type="Proteomes" id="UP001234989"/>
    </source>
</evidence>
<sequence length="255" mass="28660">MNKALQSGPWFINKYYLSIKRWQSNFVASEAMEICTSIWLRLPRLLMEYYDHKLLAKIGNRLGKYLESQIFKYKSKLASAASVTKLEEKSSNNNIIQTPLASKHSTSMTGNDHECNSHKDGGDDVMNDVIINKLANSNPKDTKAASKSSALNLTPTHKKPTLTSNYPLPPTFNKLNPMNYTPRETPTTYSENVNEKPFHPKSYTSTTSTNQMIFEHMDRSGNVHSNNCAPTGLPKIEEDNKDITRGKLSTVGAKK</sequence>
<dbReference type="PANTHER" id="PTHR31286">
    <property type="entry name" value="GLYCINE-RICH CELL WALL STRUCTURAL PROTEIN 1.8-LIKE"/>
    <property type="match status" value="1"/>
</dbReference>
<feature type="compositionally biased region" description="Polar residues" evidence="1">
    <location>
        <begin position="153"/>
        <end position="166"/>
    </location>
</feature>
<feature type="region of interest" description="Disordered" evidence="1">
    <location>
        <begin position="220"/>
        <end position="255"/>
    </location>
</feature>
<evidence type="ECO:0000256" key="1">
    <source>
        <dbReference type="SAM" id="MobiDB-lite"/>
    </source>
</evidence>
<feature type="region of interest" description="Disordered" evidence="1">
    <location>
        <begin position="103"/>
        <end position="123"/>
    </location>
</feature>
<gene>
    <name evidence="2" type="ORF">MTR67_019300</name>
</gene>
<proteinExistence type="predicted"/>
<name>A0AAF0TTU1_SOLVR</name>
<feature type="compositionally biased region" description="Basic and acidic residues" evidence="1">
    <location>
        <begin position="235"/>
        <end position="245"/>
    </location>
</feature>
<dbReference type="AlphaFoldDB" id="A0AAF0TTU1"/>
<dbReference type="PANTHER" id="PTHR31286:SF99">
    <property type="entry name" value="DUF4283 DOMAIN-CONTAINING PROTEIN"/>
    <property type="match status" value="1"/>
</dbReference>